<sequence length="203" mass="23673">MNRNVFFILGCPCAGKTTVAKLLAERNNMYYFSGDDRRFEYYKHADKAKHQYMTMDASSFWDWSLSEMVAWEKGVVSEQTPLIIEDLNRLSQEHDLVLFEGMIDISYLLLVADRDHIVYLTVDRDMCEKDFFGRGDHNGMLTAIMNTEGISDEEKKRRVEIRRAAAITAFYEDAQEFDLQSFSRKDIGSPVEMAIKIERFFNI</sequence>
<evidence type="ECO:0000313" key="2">
    <source>
        <dbReference type="Proteomes" id="UP000682782"/>
    </source>
</evidence>
<dbReference type="Proteomes" id="UP000682782">
    <property type="component" value="Chromosome"/>
</dbReference>
<dbReference type="EMBL" id="CP068393">
    <property type="protein sequence ID" value="QUC67462.1"/>
    <property type="molecule type" value="Genomic_DNA"/>
</dbReference>
<keyword evidence="2" id="KW-1185">Reference proteome</keyword>
<protein>
    <submittedName>
        <fullName evidence="1">AAA family ATPase</fullName>
    </submittedName>
</protein>
<reference evidence="1" key="1">
    <citation type="submission" date="2021-01" db="EMBL/GenBank/DDBJ databases">
        <title>Complete genome sequence of Clostridiales bacterium R-7.</title>
        <authorList>
            <person name="Mahoney-Kurpe S.C."/>
            <person name="Palevich N."/>
            <person name="Koike S."/>
            <person name="Moon C.D."/>
            <person name="Attwood G.T."/>
        </authorList>
    </citation>
    <scope>NUCLEOTIDE SEQUENCE</scope>
    <source>
        <strain evidence="1">R-7</strain>
    </source>
</reference>
<organism evidence="1 2">
    <name type="scientific">Aristaeella hokkaidonensis</name>
    <dbReference type="NCBI Taxonomy" id="3046382"/>
    <lineage>
        <taxon>Bacteria</taxon>
        <taxon>Bacillati</taxon>
        <taxon>Bacillota</taxon>
        <taxon>Clostridia</taxon>
        <taxon>Eubacteriales</taxon>
        <taxon>Aristaeellaceae</taxon>
        <taxon>Aristaeella</taxon>
    </lineage>
</organism>
<evidence type="ECO:0000313" key="1">
    <source>
        <dbReference type="EMBL" id="QUC67462.1"/>
    </source>
</evidence>
<gene>
    <name evidence="1" type="ORF">JYE49_01805</name>
</gene>
<proteinExistence type="predicted"/>
<name>A0AC61MXF6_9FIRM</name>
<accession>A0AC61MXF6</accession>